<evidence type="ECO:0000256" key="2">
    <source>
        <dbReference type="SAM" id="SignalP"/>
    </source>
</evidence>
<dbReference type="EMBL" id="HBEL01027530">
    <property type="protein sequence ID" value="CAD8416542.1"/>
    <property type="molecule type" value="Transcribed_RNA"/>
</dbReference>
<evidence type="ECO:0000259" key="3">
    <source>
        <dbReference type="PROSITE" id="PS50800"/>
    </source>
</evidence>
<keyword evidence="2" id="KW-0732">Signal</keyword>
<dbReference type="AlphaFoldDB" id="A0A7S0C9U8"/>
<feature type="compositionally biased region" description="Polar residues" evidence="1">
    <location>
        <begin position="92"/>
        <end position="103"/>
    </location>
</feature>
<evidence type="ECO:0000313" key="4">
    <source>
        <dbReference type="EMBL" id="CAD8416542.1"/>
    </source>
</evidence>
<sequence>MLMVTRAMSLIVLWCTSLIPTTTVAFHLCVTNKGGTSPRIFLPPFASKPIRHYCATETTSDEENTETLAVPFYAVVKPEFESALPETDPVPESSTVLESNSVPLESDPVPEFIPTPPKVNPTLAESISLPEMVIGEEQMEMLRTIFDELVTDPIEENVPPTTLRGSLIFSSILTVYVTGLNVPLLAASALASSYLSVRPGKVGSNYRKIGAGTWNFGAEMAERWAEVRGTKKVKDLTKLLITKASEAAMEERDFADDMKALLNEAAGVKRLLEETTATYKTEVKAIIKDDEPAISLQKVADTAHESDNSEGKQPVAVRRSYGLTKTRPVITEARGSNNSKIQKQPIAVQRSYGLTKTRSVEGEATHISLEATNMAEADVIIENDDVLEASNMAKETGAVVAEEVEEIINAPYKVVESDINTAGEEEKLFDAQDVEAVAVGVKAGIATADDEEDMFNAQEVEMVAEEIEEGIITAEVEYISNTQEVEAVAEETETERVVAEKKEEARKENEIEEYLAAVRLAKNLQSSEEDSVSGDDSGHDIDQSVSKNTDLSLTSEAHDGELPNNDVAGPASEAVEEYATSLSIDTVEQEGQDWSKMTVVQLKVVLRSRGLKVSGKKAVLIERLKEKEFS</sequence>
<gene>
    <name evidence="4" type="ORF">PINE0816_LOCUS12677</name>
</gene>
<dbReference type="PROSITE" id="PS50800">
    <property type="entry name" value="SAP"/>
    <property type="match status" value="1"/>
</dbReference>
<feature type="region of interest" description="Disordered" evidence="1">
    <location>
        <begin position="526"/>
        <end position="548"/>
    </location>
</feature>
<feature type="region of interest" description="Disordered" evidence="1">
    <location>
        <begin position="84"/>
        <end position="111"/>
    </location>
</feature>
<proteinExistence type="predicted"/>
<feature type="chain" id="PRO_5031344342" description="SAP domain-containing protein" evidence="2">
    <location>
        <begin position="26"/>
        <end position="630"/>
    </location>
</feature>
<reference evidence="4" key="1">
    <citation type="submission" date="2021-01" db="EMBL/GenBank/DDBJ databases">
        <authorList>
            <person name="Corre E."/>
            <person name="Pelletier E."/>
            <person name="Niang G."/>
            <person name="Scheremetjew M."/>
            <person name="Finn R."/>
            <person name="Kale V."/>
            <person name="Holt S."/>
            <person name="Cochrane G."/>
            <person name="Meng A."/>
            <person name="Brown T."/>
            <person name="Cohen L."/>
        </authorList>
    </citation>
    <scope>NUCLEOTIDE SEQUENCE</scope>
    <source>
        <strain evidence="4">CCAP1064/1</strain>
    </source>
</reference>
<dbReference type="SMART" id="SM00513">
    <property type="entry name" value="SAP"/>
    <property type="match status" value="1"/>
</dbReference>
<feature type="domain" description="SAP" evidence="3">
    <location>
        <begin position="594"/>
        <end position="628"/>
    </location>
</feature>
<dbReference type="Gene3D" id="1.10.720.30">
    <property type="entry name" value="SAP domain"/>
    <property type="match status" value="1"/>
</dbReference>
<feature type="region of interest" description="Disordered" evidence="1">
    <location>
        <begin position="555"/>
        <end position="574"/>
    </location>
</feature>
<feature type="signal peptide" evidence="2">
    <location>
        <begin position="1"/>
        <end position="25"/>
    </location>
</feature>
<dbReference type="InterPro" id="IPR036361">
    <property type="entry name" value="SAP_dom_sf"/>
</dbReference>
<name>A0A7S0C9U8_9STRA</name>
<protein>
    <recommendedName>
        <fullName evidence="3">SAP domain-containing protein</fullName>
    </recommendedName>
</protein>
<dbReference type="Pfam" id="PF02037">
    <property type="entry name" value="SAP"/>
    <property type="match status" value="1"/>
</dbReference>
<evidence type="ECO:0000256" key="1">
    <source>
        <dbReference type="SAM" id="MobiDB-lite"/>
    </source>
</evidence>
<dbReference type="InterPro" id="IPR003034">
    <property type="entry name" value="SAP_dom"/>
</dbReference>
<accession>A0A7S0C9U8</accession>
<dbReference type="SUPFAM" id="SSF68906">
    <property type="entry name" value="SAP domain"/>
    <property type="match status" value="1"/>
</dbReference>
<organism evidence="4">
    <name type="scientific">Proboscia inermis</name>
    <dbReference type="NCBI Taxonomy" id="420281"/>
    <lineage>
        <taxon>Eukaryota</taxon>
        <taxon>Sar</taxon>
        <taxon>Stramenopiles</taxon>
        <taxon>Ochrophyta</taxon>
        <taxon>Bacillariophyta</taxon>
        <taxon>Coscinodiscophyceae</taxon>
        <taxon>Rhizosoleniophycidae</taxon>
        <taxon>Rhizosoleniales</taxon>
        <taxon>Rhizosoleniaceae</taxon>
        <taxon>Proboscia</taxon>
    </lineage>
</organism>